<accession>A0ABV0KKM6</accession>
<sequence>MVKTVLFLCGLAIVIGLILTAPLFTRLRRKRLRDRPFSSSWQQILDRHLPFYEQLPAPLPKRLRGYIQVFLVEKRFVGCGGLNLTDEMRVTIAAQACLLVLHQERFYPTLKAIYVYPAAFLVNTKQSLGTYVLEEKVARRGESWEQGIVVLSWADIQHDVAHWHDGNNVVLHEFAHQLDQEDGRTDGVPLVEHQADRVTWAQVFSQAYLALQQDVKRGTKTVMDEYGATNPAEFFAVATETFFEKAALMQRHHPELYAVLQHYYCLDPVSWRQPH</sequence>
<gene>
    <name evidence="1" type="ORF">NDI38_14120</name>
</gene>
<dbReference type="RefSeq" id="WP_190446541.1">
    <property type="nucleotide sequence ID" value="NZ_JAMPLM010000011.1"/>
</dbReference>
<name>A0ABV0KKM6_9CYAN</name>
<dbReference type="InterPro" id="IPR042252">
    <property type="entry name" value="MtfA_N"/>
</dbReference>
<keyword evidence="2" id="KW-1185">Reference proteome</keyword>
<evidence type="ECO:0000313" key="2">
    <source>
        <dbReference type="Proteomes" id="UP001476950"/>
    </source>
</evidence>
<dbReference type="Gene3D" id="3.40.390.10">
    <property type="entry name" value="Collagenase (Catalytic Domain)"/>
    <property type="match status" value="1"/>
</dbReference>
<organism evidence="1 2">
    <name type="scientific">Stenomitos frigidus AS-A4</name>
    <dbReference type="NCBI Taxonomy" id="2933935"/>
    <lineage>
        <taxon>Bacteria</taxon>
        <taxon>Bacillati</taxon>
        <taxon>Cyanobacteriota</taxon>
        <taxon>Cyanophyceae</taxon>
        <taxon>Leptolyngbyales</taxon>
        <taxon>Leptolyngbyaceae</taxon>
        <taxon>Stenomitos</taxon>
    </lineage>
</organism>
<dbReference type="EMBL" id="JAMPLM010000011">
    <property type="protein sequence ID" value="MEP1059578.1"/>
    <property type="molecule type" value="Genomic_DNA"/>
</dbReference>
<reference evidence="1 2" key="1">
    <citation type="submission" date="2022-04" db="EMBL/GenBank/DDBJ databases">
        <title>Positive selection, recombination, and allopatry shape intraspecific diversity of widespread and dominant cyanobacteria.</title>
        <authorList>
            <person name="Wei J."/>
            <person name="Shu W."/>
            <person name="Hu C."/>
        </authorList>
    </citation>
    <scope>NUCLEOTIDE SEQUENCE [LARGE SCALE GENOMIC DNA]</scope>
    <source>
        <strain evidence="1 2">AS-A4</strain>
    </source>
</reference>
<protein>
    <submittedName>
        <fullName evidence="1">Zinc-dependent peptidase</fullName>
    </submittedName>
</protein>
<proteinExistence type="predicted"/>
<evidence type="ECO:0000313" key="1">
    <source>
        <dbReference type="EMBL" id="MEP1059578.1"/>
    </source>
</evidence>
<dbReference type="PANTHER" id="PTHR30164:SF2">
    <property type="entry name" value="PROTEIN MTFA"/>
    <property type="match status" value="1"/>
</dbReference>
<dbReference type="InterPro" id="IPR024079">
    <property type="entry name" value="MetalloPept_cat_dom_sf"/>
</dbReference>
<dbReference type="Gene3D" id="1.10.472.150">
    <property type="entry name" value="Glucose-regulated metallo-peptidase M90, N-terminal domain"/>
    <property type="match status" value="1"/>
</dbReference>
<dbReference type="CDD" id="cd20169">
    <property type="entry name" value="Peptidase_M90_mtfA"/>
    <property type="match status" value="1"/>
</dbReference>
<dbReference type="SUPFAM" id="SSF55486">
    <property type="entry name" value="Metalloproteases ('zincins'), catalytic domain"/>
    <property type="match status" value="1"/>
</dbReference>
<comment type="caution">
    <text evidence="1">The sequence shown here is derived from an EMBL/GenBank/DDBJ whole genome shotgun (WGS) entry which is preliminary data.</text>
</comment>
<dbReference type="InterPro" id="IPR010384">
    <property type="entry name" value="MtfA_fam"/>
</dbReference>
<dbReference type="Pfam" id="PF06167">
    <property type="entry name" value="Peptidase_M90"/>
    <property type="match status" value="1"/>
</dbReference>
<dbReference type="PANTHER" id="PTHR30164">
    <property type="entry name" value="MTFA PEPTIDASE"/>
    <property type="match status" value="1"/>
</dbReference>
<dbReference type="Proteomes" id="UP001476950">
    <property type="component" value="Unassembled WGS sequence"/>
</dbReference>